<dbReference type="CDD" id="cd00882">
    <property type="entry name" value="Ras_like_GTPase"/>
    <property type="match status" value="1"/>
</dbReference>
<organism evidence="2 3">
    <name type="scientific">Thiorhodovibrio winogradskyi</name>
    <dbReference type="NCBI Taxonomy" id="77007"/>
    <lineage>
        <taxon>Bacteria</taxon>
        <taxon>Pseudomonadati</taxon>
        <taxon>Pseudomonadota</taxon>
        <taxon>Gammaproteobacteria</taxon>
        <taxon>Chromatiales</taxon>
        <taxon>Chromatiaceae</taxon>
        <taxon>Thiorhodovibrio</taxon>
    </lineage>
</organism>
<dbReference type="PANTHER" id="PTHR37512">
    <property type="entry name" value="TRIFUNCTIONAL NAD BIOSYNTHESIS/REGULATOR PROTEIN NADR"/>
    <property type="match status" value="1"/>
</dbReference>
<dbReference type="Gene3D" id="3.40.50.300">
    <property type="entry name" value="P-loop containing nucleotide triphosphate hydrolases"/>
    <property type="match status" value="1"/>
</dbReference>
<dbReference type="InterPro" id="IPR027417">
    <property type="entry name" value="P-loop_NTPase"/>
</dbReference>
<gene>
    <name evidence="2" type="primary">nadR</name>
    <name evidence="2" type="ORF">Thiowin_03744</name>
</gene>
<dbReference type="Proteomes" id="UP001432180">
    <property type="component" value="Chromosome"/>
</dbReference>
<dbReference type="InterPro" id="IPR014729">
    <property type="entry name" value="Rossmann-like_a/b/a_fold"/>
</dbReference>
<dbReference type="InterPro" id="IPR038727">
    <property type="entry name" value="NadR/Ttd14_AAA_dom"/>
</dbReference>
<dbReference type="SUPFAM" id="SSF52374">
    <property type="entry name" value="Nucleotidylyl transferase"/>
    <property type="match status" value="1"/>
</dbReference>
<dbReference type="EMBL" id="CP121472">
    <property type="protein sequence ID" value="WPL18661.1"/>
    <property type="molecule type" value="Genomic_DNA"/>
</dbReference>
<evidence type="ECO:0000313" key="2">
    <source>
        <dbReference type="EMBL" id="WPL18661.1"/>
    </source>
</evidence>
<sequence>MSTGLLLGKFAPLHRGHQLLIETALAENDRVLAMIYHAPDVTQVPLPVRAGWIRALYPQVEVIKAWDGPLQVSNDPDIRRQHERYILARLGGRRVDAFYSSEFYGEHVSQALGAIDRRIDPGRARVPISATAIRSAPYQHREFLEPLVYRDLITRVVLLGAPSTGKSTLAEALAARHNTRWMPEYGRAYWELHQHERRLSPAQLVEIAEGHREREDHLAEQANRFLFVDTDASTTRIFAQHYHGSALPRLDQLVAECAQRYALVFLCEDDIPYADTWDRSGPGNRRQMQAQIKADLARRKRSYQSLRGSLEQRMDQVDRVLARFLESS</sequence>
<name>A0ABZ0SEW6_9GAMM</name>
<dbReference type="RefSeq" id="WP_328984413.1">
    <property type="nucleotide sequence ID" value="NZ_CP121472.1"/>
</dbReference>
<keyword evidence="3" id="KW-1185">Reference proteome</keyword>
<evidence type="ECO:0000259" key="1">
    <source>
        <dbReference type="Pfam" id="PF13521"/>
    </source>
</evidence>
<dbReference type="PANTHER" id="PTHR37512:SF1">
    <property type="entry name" value="NADR_TTD14 AAA DOMAIN-CONTAINING PROTEIN"/>
    <property type="match status" value="1"/>
</dbReference>
<reference evidence="2 3" key="1">
    <citation type="journal article" date="2023" name="Microorganisms">
        <title>Thiorhodovibrio frisius and Trv. litoralis spp. nov., Two Novel Members from a Clade of Fastidious Purple Sulfur Bacteria That Exhibit Unique Red-Shifted Light-Harvesting Capabilities.</title>
        <authorList>
            <person name="Methner A."/>
            <person name="Kuzyk S.B."/>
            <person name="Petersen J."/>
            <person name="Bauer S."/>
            <person name="Brinkmann H."/>
            <person name="Sichau K."/>
            <person name="Wanner G."/>
            <person name="Wolf J."/>
            <person name="Neumann-Schaal M."/>
            <person name="Henke P."/>
            <person name="Tank M."/>
            <person name="Sproer C."/>
            <person name="Bunk B."/>
            <person name="Overmann J."/>
        </authorList>
    </citation>
    <scope>NUCLEOTIDE SEQUENCE [LARGE SCALE GENOMIC DNA]</scope>
    <source>
        <strain evidence="2 3">DSM 6702</strain>
    </source>
</reference>
<proteinExistence type="predicted"/>
<evidence type="ECO:0000313" key="3">
    <source>
        <dbReference type="Proteomes" id="UP001432180"/>
    </source>
</evidence>
<dbReference type="SUPFAM" id="SSF52540">
    <property type="entry name" value="P-loop containing nucleoside triphosphate hydrolases"/>
    <property type="match status" value="1"/>
</dbReference>
<feature type="domain" description="NadR/Ttd14 AAA" evidence="1">
    <location>
        <begin position="155"/>
        <end position="313"/>
    </location>
</feature>
<dbReference type="Gene3D" id="3.40.50.620">
    <property type="entry name" value="HUPs"/>
    <property type="match status" value="1"/>
</dbReference>
<dbReference type="Pfam" id="PF13521">
    <property type="entry name" value="AAA_28"/>
    <property type="match status" value="1"/>
</dbReference>
<accession>A0ABZ0SEW6</accession>
<dbReference type="InterPro" id="IPR052735">
    <property type="entry name" value="NAD_biosynth-regulator"/>
</dbReference>
<protein>
    <submittedName>
        <fullName evidence="2">Trifunctional NAD biosynthesis/regulator protein NadR</fullName>
    </submittedName>
</protein>